<feature type="non-terminal residue" evidence="1">
    <location>
        <position position="1"/>
    </location>
</feature>
<protein>
    <submittedName>
        <fullName evidence="1">Uncharacterized protein</fullName>
    </submittedName>
</protein>
<dbReference type="AlphaFoldDB" id="X1QKA9"/>
<dbReference type="EMBL" id="BARW01003573">
    <property type="protein sequence ID" value="GAI68678.1"/>
    <property type="molecule type" value="Genomic_DNA"/>
</dbReference>
<reference evidence="1" key="1">
    <citation type="journal article" date="2014" name="Front. Microbiol.">
        <title>High frequency of phylogenetically diverse reductive dehalogenase-homologous genes in deep subseafloor sedimentary metagenomes.</title>
        <authorList>
            <person name="Kawai M."/>
            <person name="Futagami T."/>
            <person name="Toyoda A."/>
            <person name="Takaki Y."/>
            <person name="Nishi S."/>
            <person name="Hori S."/>
            <person name="Arai W."/>
            <person name="Tsubouchi T."/>
            <person name="Morono Y."/>
            <person name="Uchiyama I."/>
            <person name="Ito T."/>
            <person name="Fujiyama A."/>
            <person name="Inagaki F."/>
            <person name="Takami H."/>
        </authorList>
    </citation>
    <scope>NUCLEOTIDE SEQUENCE</scope>
    <source>
        <strain evidence="1">Expedition CK06-06</strain>
    </source>
</reference>
<sequence length="31" mass="3450">FDDLIFEWVGVFTAPELGIPPDTWFLVNPGG</sequence>
<comment type="caution">
    <text evidence="1">The sequence shown here is derived from an EMBL/GenBank/DDBJ whole genome shotgun (WGS) entry which is preliminary data.</text>
</comment>
<organism evidence="1">
    <name type="scientific">marine sediment metagenome</name>
    <dbReference type="NCBI Taxonomy" id="412755"/>
    <lineage>
        <taxon>unclassified sequences</taxon>
        <taxon>metagenomes</taxon>
        <taxon>ecological metagenomes</taxon>
    </lineage>
</organism>
<gene>
    <name evidence="1" type="ORF">S12H4_09009</name>
</gene>
<evidence type="ECO:0000313" key="1">
    <source>
        <dbReference type="EMBL" id="GAI68678.1"/>
    </source>
</evidence>
<proteinExistence type="predicted"/>
<name>X1QKA9_9ZZZZ</name>
<accession>X1QKA9</accession>